<dbReference type="InterPro" id="IPR002826">
    <property type="entry name" value="MptE-like"/>
</dbReference>
<dbReference type="PANTHER" id="PTHR41786:SF1">
    <property type="entry name" value="6-HYDROXYMETHYLPTERIN DIPHOSPHOKINASE MPTE-LIKE DOMAIN-CONTAINING PROTEIN"/>
    <property type="match status" value="1"/>
</dbReference>
<sequence>MIQKWICGIAQRAELILKDGFTNLSKLIMKQLNDKKDGDEMLIQNINFLRKSNRNLRDILKQYEQEENRDSSVEVLLSKKGLPTIKYHDGHTSLFLHSKYDPLKESDQIFNKYNSSINECKNIIFFGVGMGYHIKLIMEKYPDRNYFLYEPNPTILYHFLSVHALNDTFSAKRYKLYTAENKGELKNVIKEITKYISGSVFLISHPSYERVFKEEHNSFLASYNEELKAEITNVKVSLSFQRQWLLNSIKNFKHTLNTPNILDIDNNFFKEKPVIIVSAGPSLSDEIESLQKIKREGLGYIFAVGSANKVLINNNIEPDAVCTYDPQMHNHEVFKEMIDNNIEHIPMIYGTTVGYPTLEKYKGPKLHMVISQDNVTPYLLNNPREKVGGVDDAPSIAIVILQLLNKIEASPIILAGQNFAYRDQDFYAKGIEYNNRAQKLSQNDYEKMVTVKSVSGQDIYTSEGFLRMKETMEKYLRLWNRTDVINTTVGGANIEGTTYIPFEDVITEFLTESVVNKKWSTQRTQSSLTAYNLHSKFKKLERCHSIHVNTIKEIKRTINEIDINNGKSYILPEKQFAKLDNLITKLEGNDFHKVFIKPIVRVEHEQIIMLSKEISYINNAREKSTKVVEGFGKFINSVDVNTSFIEPAFFELKANLGV</sequence>
<evidence type="ECO:0000313" key="4">
    <source>
        <dbReference type="Proteomes" id="UP000297776"/>
    </source>
</evidence>
<dbReference type="Pfam" id="PF20157">
    <property type="entry name" value="Maf_flag10_N"/>
    <property type="match status" value="1"/>
</dbReference>
<evidence type="ECO:0000259" key="1">
    <source>
        <dbReference type="Pfam" id="PF01973"/>
    </source>
</evidence>
<dbReference type="OrthoDB" id="5291305at2"/>
<gene>
    <name evidence="3" type="ORF">E2626_01025</name>
</gene>
<evidence type="ECO:0000259" key="2">
    <source>
        <dbReference type="Pfam" id="PF20157"/>
    </source>
</evidence>
<dbReference type="InterPro" id="IPR045376">
    <property type="entry name" value="Maf_N"/>
</dbReference>
<dbReference type="Pfam" id="PF01973">
    <property type="entry name" value="MptE-like"/>
    <property type="match status" value="1"/>
</dbReference>
<proteinExistence type="predicted"/>
<reference evidence="3 4" key="1">
    <citation type="submission" date="2019-03" db="EMBL/GenBank/DDBJ databases">
        <authorList>
            <person name="Yang Y."/>
        </authorList>
    </citation>
    <scope>NUCLEOTIDE SEQUENCE [LARGE SCALE GENOMIC DNA]</scope>
    <source>
        <strain evidence="3 4">ASL-1</strain>
    </source>
</reference>
<accession>A0A4Y8LR52</accession>
<evidence type="ECO:0000313" key="3">
    <source>
        <dbReference type="EMBL" id="TFE03939.1"/>
    </source>
</evidence>
<name>A0A4Y8LR52_9BACL</name>
<protein>
    <submittedName>
        <fullName evidence="3">DUF115 domain-containing protein</fullName>
    </submittedName>
</protein>
<keyword evidence="4" id="KW-1185">Reference proteome</keyword>
<organism evidence="3 4">
    <name type="scientific">Jeotgalibacillus salarius</name>
    <dbReference type="NCBI Taxonomy" id="546023"/>
    <lineage>
        <taxon>Bacteria</taxon>
        <taxon>Bacillati</taxon>
        <taxon>Bacillota</taxon>
        <taxon>Bacilli</taxon>
        <taxon>Bacillales</taxon>
        <taxon>Caryophanaceae</taxon>
        <taxon>Jeotgalibacillus</taxon>
    </lineage>
</organism>
<comment type="caution">
    <text evidence="3">The sequence shown here is derived from an EMBL/GenBank/DDBJ whole genome shotgun (WGS) entry which is preliminary data.</text>
</comment>
<feature type="domain" description="Glycosyltransferase Maf N-terminal" evidence="2">
    <location>
        <begin position="94"/>
        <end position="164"/>
    </location>
</feature>
<dbReference type="RefSeq" id="WP_134378729.1">
    <property type="nucleotide sequence ID" value="NZ_SORX01000001.1"/>
</dbReference>
<feature type="domain" description="6-hydroxymethylpterin diphosphokinase MptE-like" evidence="1">
    <location>
        <begin position="247"/>
        <end position="423"/>
    </location>
</feature>
<dbReference type="PANTHER" id="PTHR41786">
    <property type="entry name" value="MOTILITY ACCESSORY FACTOR MAF"/>
    <property type="match status" value="1"/>
</dbReference>
<dbReference type="AlphaFoldDB" id="A0A4Y8LR52"/>
<dbReference type="Proteomes" id="UP000297776">
    <property type="component" value="Unassembled WGS sequence"/>
</dbReference>
<dbReference type="EMBL" id="SORX01000001">
    <property type="protein sequence ID" value="TFE03939.1"/>
    <property type="molecule type" value="Genomic_DNA"/>
</dbReference>